<protein>
    <recommendedName>
        <fullName evidence="4">No apical meristem-associated C-terminal domain-containing protein</fullName>
    </recommendedName>
</protein>
<feature type="compositionally biased region" description="Polar residues" evidence="1">
    <location>
        <begin position="35"/>
        <end position="48"/>
    </location>
</feature>
<evidence type="ECO:0000313" key="3">
    <source>
        <dbReference type="Proteomes" id="UP000712600"/>
    </source>
</evidence>
<proteinExistence type="predicted"/>
<dbReference type="EMBL" id="QGKX02001290">
    <property type="protein sequence ID" value="KAF3538385.1"/>
    <property type="molecule type" value="Genomic_DNA"/>
</dbReference>
<gene>
    <name evidence="2" type="ORF">F2Q69_00019979</name>
</gene>
<sequence>MDYNPYTQTPNFVELLNSQQDSVFRLVEESQGTEASSQFCSVEESQPTPAERRERRKWTPTADIVLISSWQNTNKDPVPLNRDKLATVSSVGTRSLILSPSFVDVMKLQQEKKSSGQNENDILKLAHEIFYNNNKKKFNLEHSWKELKNDQKWCTTTIKTDGISKKRKCEDSTQSSSSHATGEADQGTIRPHGVKAAKGAGKKSTVEEKTLSEFQSMWSIKQHDLLAIKERLSKMSLLDSLLAKKEPLADYEEALNKKLINGLLSS</sequence>
<dbReference type="PANTHER" id="PTHR45023">
    <property type="match status" value="1"/>
</dbReference>
<name>A0A8S9Q3P8_BRACR</name>
<accession>A0A8S9Q3P8</accession>
<dbReference type="Proteomes" id="UP000712600">
    <property type="component" value="Unassembled WGS sequence"/>
</dbReference>
<feature type="region of interest" description="Disordered" evidence="1">
    <location>
        <begin position="35"/>
        <end position="57"/>
    </location>
</feature>
<evidence type="ECO:0000313" key="2">
    <source>
        <dbReference type="EMBL" id="KAF3538385.1"/>
    </source>
</evidence>
<evidence type="ECO:0008006" key="4">
    <source>
        <dbReference type="Google" id="ProtNLM"/>
    </source>
</evidence>
<dbReference type="AlphaFoldDB" id="A0A8S9Q3P8"/>
<feature type="region of interest" description="Disordered" evidence="1">
    <location>
        <begin position="164"/>
        <end position="202"/>
    </location>
</feature>
<comment type="caution">
    <text evidence="2">The sequence shown here is derived from an EMBL/GenBank/DDBJ whole genome shotgun (WGS) entry which is preliminary data.</text>
</comment>
<evidence type="ECO:0000256" key="1">
    <source>
        <dbReference type="SAM" id="MobiDB-lite"/>
    </source>
</evidence>
<dbReference type="PANTHER" id="PTHR45023:SF4">
    <property type="entry name" value="GLYCINE-RICH PROTEIN-RELATED"/>
    <property type="match status" value="1"/>
</dbReference>
<organism evidence="2 3">
    <name type="scientific">Brassica cretica</name>
    <name type="common">Mustard</name>
    <dbReference type="NCBI Taxonomy" id="69181"/>
    <lineage>
        <taxon>Eukaryota</taxon>
        <taxon>Viridiplantae</taxon>
        <taxon>Streptophyta</taxon>
        <taxon>Embryophyta</taxon>
        <taxon>Tracheophyta</taxon>
        <taxon>Spermatophyta</taxon>
        <taxon>Magnoliopsida</taxon>
        <taxon>eudicotyledons</taxon>
        <taxon>Gunneridae</taxon>
        <taxon>Pentapetalae</taxon>
        <taxon>rosids</taxon>
        <taxon>malvids</taxon>
        <taxon>Brassicales</taxon>
        <taxon>Brassicaceae</taxon>
        <taxon>Brassiceae</taxon>
        <taxon>Brassica</taxon>
    </lineage>
</organism>
<reference evidence="2" key="1">
    <citation type="submission" date="2019-12" db="EMBL/GenBank/DDBJ databases">
        <title>Genome sequencing and annotation of Brassica cretica.</title>
        <authorList>
            <person name="Studholme D.J."/>
            <person name="Sarris P."/>
        </authorList>
    </citation>
    <scope>NUCLEOTIDE SEQUENCE</scope>
    <source>
        <strain evidence="2">PFS-109/04</strain>
        <tissue evidence="2">Leaf</tissue>
    </source>
</reference>